<dbReference type="GO" id="GO:0003677">
    <property type="term" value="F:DNA binding"/>
    <property type="evidence" value="ECO:0007669"/>
    <property type="project" value="InterPro"/>
</dbReference>
<dbReference type="InterPro" id="IPR002464">
    <property type="entry name" value="DNA/RNA_helicase_DEAH_CS"/>
</dbReference>
<feature type="coiled-coil region" evidence="4">
    <location>
        <begin position="63"/>
        <end position="137"/>
    </location>
</feature>
<dbReference type="PANTHER" id="PTHR11472:SF41">
    <property type="entry name" value="ATP-DEPENDENT DNA HELICASE DDX11-RELATED"/>
    <property type="match status" value="1"/>
</dbReference>
<dbReference type="Pfam" id="PF06733">
    <property type="entry name" value="DEAD_2"/>
    <property type="match status" value="1"/>
</dbReference>
<dbReference type="GO" id="GO:0016818">
    <property type="term" value="F:hydrolase activity, acting on acid anhydrides, in phosphorus-containing anhydrides"/>
    <property type="evidence" value="ECO:0007669"/>
    <property type="project" value="InterPro"/>
</dbReference>
<accession>A0A1B6IWI7</accession>
<evidence type="ECO:0000256" key="3">
    <source>
        <dbReference type="ARBA" id="ARBA00022840"/>
    </source>
</evidence>
<dbReference type="GO" id="GO:0005524">
    <property type="term" value="F:ATP binding"/>
    <property type="evidence" value="ECO:0007669"/>
    <property type="project" value="UniProtKB-KW"/>
</dbReference>
<feature type="non-terminal residue" evidence="6">
    <location>
        <position position="558"/>
    </location>
</feature>
<dbReference type="InterPro" id="IPR014013">
    <property type="entry name" value="Helic_SF1/SF2_ATP-bd_DinG/Rad3"/>
</dbReference>
<feature type="domain" description="Helicase ATP-binding" evidence="5">
    <location>
        <begin position="9"/>
        <end position="412"/>
    </location>
</feature>
<dbReference type="GO" id="GO:0003678">
    <property type="term" value="F:DNA helicase activity"/>
    <property type="evidence" value="ECO:0007669"/>
    <property type="project" value="InterPro"/>
</dbReference>
<evidence type="ECO:0000256" key="2">
    <source>
        <dbReference type="ARBA" id="ARBA00022801"/>
    </source>
</evidence>
<dbReference type="SMART" id="SM00488">
    <property type="entry name" value="DEXDc2"/>
    <property type="match status" value="1"/>
</dbReference>
<protein>
    <recommendedName>
        <fullName evidence="5">Helicase ATP-binding domain-containing protein</fullName>
    </recommendedName>
</protein>
<keyword evidence="4" id="KW-0175">Coiled coil</keyword>
<keyword evidence="2" id="KW-0378">Hydrolase</keyword>
<dbReference type="InterPro" id="IPR045028">
    <property type="entry name" value="DinG/Rad3-like"/>
</dbReference>
<dbReference type="PROSITE" id="PS00690">
    <property type="entry name" value="DEAH_ATP_HELICASE"/>
    <property type="match status" value="1"/>
</dbReference>
<reference evidence="6" key="1">
    <citation type="submission" date="2015-11" db="EMBL/GenBank/DDBJ databases">
        <title>De novo transcriptome assembly of four potential Pierce s Disease insect vectors from Arizona vineyards.</title>
        <authorList>
            <person name="Tassone E.E."/>
        </authorList>
    </citation>
    <scope>NUCLEOTIDE SEQUENCE</scope>
</reference>
<dbReference type="InterPro" id="IPR027417">
    <property type="entry name" value="P-loop_NTPase"/>
</dbReference>
<evidence type="ECO:0000256" key="4">
    <source>
        <dbReference type="SAM" id="Coils"/>
    </source>
</evidence>
<sequence>MVEEHLLKPPQEFAFPFSPYSIQHEFMSALYSTLEDGKLGIFESPTGTGKSLSIICGSLRWLYDHLARERNVLESQIQAWKKKETQIEDEGDWISGQSQKLEAERERRKLEEHLKVMTDKENEMKKMKERVKNKEVNTKELREFNKKSQQKNDDDVLLDDEDLLLEDIEDGMKNECDSDNEIDSNKDEENYQGIQIIICSRTHSQLSQLVREVARSPYSDVRLIPLASRQSYCINSTVRKLNNLSLINEKCLDLQRGSKGRKTKVDDAGATVKKTKGSCSCPHMKVSQNITQLSEEALTTVQDVEALVDKGSKISACPYYATRAAVTNAQMLVVPYNTLLHKETREACGLRLKGSVVIIDEAHNLLDSIAQVYNAQVSGYQLTHAYSQLVQYRDKYMKRFSATNLLYLEQLIFVVGRLIHILGGKPGCPPNEGSARVVDTKLYSLGLFLLEAQIDNINQFRLIEFAQRSKLSHKLHGFTERYQPSVNITPKPAAQSGIRAFLKEISTKNNIPEPVTSSEPEQRLSNNPILPVIAFLQALTSSCADGRVVCCTQPSVGR</sequence>
<dbReference type="InterPro" id="IPR010614">
    <property type="entry name" value="RAD3-like_helicase_DEAD"/>
</dbReference>
<dbReference type="Gene3D" id="3.40.50.300">
    <property type="entry name" value="P-loop containing nucleotide triphosphate hydrolases"/>
    <property type="match status" value="2"/>
</dbReference>
<name>A0A1B6IWI7_9HEMI</name>
<dbReference type="SUPFAM" id="SSF52540">
    <property type="entry name" value="P-loop containing nucleoside triphosphate hydrolases"/>
    <property type="match status" value="1"/>
</dbReference>
<evidence type="ECO:0000313" key="6">
    <source>
        <dbReference type="EMBL" id="JAS91299.1"/>
    </source>
</evidence>
<dbReference type="GO" id="GO:0005634">
    <property type="term" value="C:nucleus"/>
    <property type="evidence" value="ECO:0007669"/>
    <property type="project" value="TreeGrafter"/>
</dbReference>
<gene>
    <name evidence="6" type="ORF">g.9280</name>
</gene>
<dbReference type="PANTHER" id="PTHR11472">
    <property type="entry name" value="DNA REPAIR DEAD HELICASE RAD3/XP-D SUBFAMILY MEMBER"/>
    <property type="match status" value="1"/>
</dbReference>
<dbReference type="EMBL" id="GECU01016407">
    <property type="protein sequence ID" value="JAS91299.1"/>
    <property type="molecule type" value="Transcribed_RNA"/>
</dbReference>
<dbReference type="AlphaFoldDB" id="A0A1B6IWI7"/>
<keyword evidence="3" id="KW-0067">ATP-binding</keyword>
<dbReference type="GO" id="GO:0034085">
    <property type="term" value="P:establishment of sister chromatid cohesion"/>
    <property type="evidence" value="ECO:0007669"/>
    <property type="project" value="TreeGrafter"/>
</dbReference>
<dbReference type="PROSITE" id="PS51193">
    <property type="entry name" value="HELICASE_ATP_BIND_2"/>
    <property type="match status" value="1"/>
</dbReference>
<dbReference type="InterPro" id="IPR006554">
    <property type="entry name" value="Helicase-like_DEXD_c2"/>
</dbReference>
<proteinExistence type="predicted"/>
<organism evidence="6">
    <name type="scientific">Homalodisca liturata</name>
    <dbReference type="NCBI Taxonomy" id="320908"/>
    <lineage>
        <taxon>Eukaryota</taxon>
        <taxon>Metazoa</taxon>
        <taxon>Ecdysozoa</taxon>
        <taxon>Arthropoda</taxon>
        <taxon>Hexapoda</taxon>
        <taxon>Insecta</taxon>
        <taxon>Pterygota</taxon>
        <taxon>Neoptera</taxon>
        <taxon>Paraneoptera</taxon>
        <taxon>Hemiptera</taxon>
        <taxon>Auchenorrhyncha</taxon>
        <taxon>Membracoidea</taxon>
        <taxon>Cicadellidae</taxon>
        <taxon>Cicadellinae</taxon>
        <taxon>Proconiini</taxon>
        <taxon>Homalodisca</taxon>
    </lineage>
</organism>
<evidence type="ECO:0000256" key="1">
    <source>
        <dbReference type="ARBA" id="ARBA00022741"/>
    </source>
</evidence>
<keyword evidence="1" id="KW-0547">Nucleotide-binding</keyword>
<evidence type="ECO:0000259" key="5">
    <source>
        <dbReference type="PROSITE" id="PS51193"/>
    </source>
</evidence>